<proteinExistence type="predicted"/>
<dbReference type="GeneID" id="80883395"/>
<keyword evidence="2" id="KW-1185">Reference proteome</keyword>
<reference evidence="1" key="1">
    <citation type="submission" date="2023-03" db="EMBL/GenBank/DDBJ databases">
        <title>Near-Complete genome sequence of Lipomyces tetrasporous NRRL Y-64009, an oleaginous yeast capable of growing on lignocellulosic hydrolysates.</title>
        <authorList>
            <consortium name="Lawrence Berkeley National Laboratory"/>
            <person name="Jagtap S.S."/>
            <person name="Liu J.-J."/>
            <person name="Walukiewicz H.E."/>
            <person name="Pangilinan J."/>
            <person name="Lipzen A."/>
            <person name="Ahrendt S."/>
            <person name="Koriabine M."/>
            <person name="Cobaugh K."/>
            <person name="Salamov A."/>
            <person name="Yoshinaga Y."/>
            <person name="Ng V."/>
            <person name="Daum C."/>
            <person name="Grigoriev I.V."/>
            <person name="Slininger P.J."/>
            <person name="Dien B.S."/>
            <person name="Jin Y.-S."/>
            <person name="Rao C.V."/>
        </authorList>
    </citation>
    <scope>NUCLEOTIDE SEQUENCE</scope>
    <source>
        <strain evidence="1">NRRL Y-64009</strain>
    </source>
</reference>
<organism evidence="1 2">
    <name type="scientific">Lipomyces tetrasporus</name>
    <dbReference type="NCBI Taxonomy" id="54092"/>
    <lineage>
        <taxon>Eukaryota</taxon>
        <taxon>Fungi</taxon>
        <taxon>Dikarya</taxon>
        <taxon>Ascomycota</taxon>
        <taxon>Saccharomycotina</taxon>
        <taxon>Lipomycetes</taxon>
        <taxon>Lipomycetales</taxon>
        <taxon>Lipomycetaceae</taxon>
        <taxon>Lipomyces</taxon>
    </lineage>
</organism>
<sequence>MSSDLSKTLAALKPTESDLSSNFTREKSTNIFVHAQSWESHSRVDPATITTLEDAIEYINIVVAGDGNALSRIRRMRKHQDDHELQW</sequence>
<name>A0AAD7VS69_9ASCO</name>
<gene>
    <name evidence="1" type="ORF">POJ06DRAFT_258114</name>
</gene>
<dbReference type="RefSeq" id="XP_056042280.1">
    <property type="nucleotide sequence ID" value="XM_056188229.1"/>
</dbReference>
<evidence type="ECO:0000313" key="2">
    <source>
        <dbReference type="Proteomes" id="UP001217417"/>
    </source>
</evidence>
<protein>
    <submittedName>
        <fullName evidence="1">Uncharacterized protein</fullName>
    </submittedName>
</protein>
<comment type="caution">
    <text evidence="1">The sequence shown here is derived from an EMBL/GenBank/DDBJ whole genome shotgun (WGS) entry which is preliminary data.</text>
</comment>
<dbReference type="Proteomes" id="UP001217417">
    <property type="component" value="Unassembled WGS sequence"/>
</dbReference>
<accession>A0AAD7VS69</accession>
<dbReference type="EMBL" id="JARPMG010000008">
    <property type="protein sequence ID" value="KAJ8098830.1"/>
    <property type="molecule type" value="Genomic_DNA"/>
</dbReference>
<dbReference type="AlphaFoldDB" id="A0AAD7VS69"/>
<evidence type="ECO:0000313" key="1">
    <source>
        <dbReference type="EMBL" id="KAJ8098830.1"/>
    </source>
</evidence>